<feature type="transmembrane region" description="Helical" evidence="2">
    <location>
        <begin position="113"/>
        <end position="132"/>
    </location>
</feature>
<evidence type="ECO:0000256" key="1">
    <source>
        <dbReference type="SAM" id="MobiDB-lite"/>
    </source>
</evidence>
<feature type="compositionally biased region" description="Polar residues" evidence="1">
    <location>
        <begin position="456"/>
        <end position="468"/>
    </location>
</feature>
<dbReference type="EMBL" id="JAWCUI010000016">
    <property type="protein sequence ID" value="KAL1898192.1"/>
    <property type="molecule type" value="Genomic_DNA"/>
</dbReference>
<dbReference type="Proteomes" id="UP001583186">
    <property type="component" value="Unassembled WGS sequence"/>
</dbReference>
<feature type="region of interest" description="Disordered" evidence="1">
    <location>
        <begin position="409"/>
        <end position="530"/>
    </location>
</feature>
<feature type="compositionally biased region" description="Polar residues" evidence="1">
    <location>
        <begin position="260"/>
        <end position="272"/>
    </location>
</feature>
<feature type="region of interest" description="Disordered" evidence="1">
    <location>
        <begin position="886"/>
        <end position="911"/>
    </location>
</feature>
<feature type="transmembrane region" description="Helical" evidence="2">
    <location>
        <begin position="152"/>
        <end position="171"/>
    </location>
</feature>
<feature type="region of interest" description="Disordered" evidence="1">
    <location>
        <begin position="244"/>
        <end position="278"/>
    </location>
</feature>
<feature type="region of interest" description="Disordered" evidence="1">
    <location>
        <begin position="1917"/>
        <end position="1937"/>
    </location>
</feature>
<keyword evidence="4" id="KW-1185">Reference proteome</keyword>
<evidence type="ECO:0000313" key="3">
    <source>
        <dbReference type="EMBL" id="KAL1898192.1"/>
    </source>
</evidence>
<feature type="region of interest" description="Disordered" evidence="1">
    <location>
        <begin position="1414"/>
        <end position="1442"/>
    </location>
</feature>
<evidence type="ECO:0000313" key="4">
    <source>
        <dbReference type="Proteomes" id="UP001583186"/>
    </source>
</evidence>
<proteinExistence type="predicted"/>
<keyword evidence="2" id="KW-1133">Transmembrane helix</keyword>
<reference evidence="3 4" key="1">
    <citation type="journal article" date="2024" name="IMA Fungus">
        <title>IMA Genome - F19 : A genome assembly and annotation guide to empower mycologists, including annotated draft genome sequences of Ceratocystis pirilliformis, Diaporthe australafricana, Fusarium ophioides, Paecilomyces lecythidis, and Sporothrix stenoceras.</title>
        <authorList>
            <person name="Aylward J."/>
            <person name="Wilson A.M."/>
            <person name="Visagie C.M."/>
            <person name="Spraker J."/>
            <person name="Barnes I."/>
            <person name="Buitendag C."/>
            <person name="Ceriani C."/>
            <person name="Del Mar Angel L."/>
            <person name="du Plessis D."/>
            <person name="Fuchs T."/>
            <person name="Gasser K."/>
            <person name="Kramer D."/>
            <person name="Li W."/>
            <person name="Munsamy K."/>
            <person name="Piso A."/>
            <person name="Price J.L."/>
            <person name="Sonnekus B."/>
            <person name="Thomas C."/>
            <person name="van der Nest A."/>
            <person name="van Dijk A."/>
            <person name="van Heerden A."/>
            <person name="van Vuuren N."/>
            <person name="Yilmaz N."/>
            <person name="Duong T.A."/>
            <person name="van der Merwe N.A."/>
            <person name="Wingfield M.J."/>
            <person name="Wingfield B.D."/>
        </authorList>
    </citation>
    <scope>NUCLEOTIDE SEQUENCE [LARGE SCALE GENOMIC DNA]</scope>
    <source>
        <strain evidence="3 4">CMW 5346</strain>
    </source>
</reference>
<feature type="region of interest" description="Disordered" evidence="1">
    <location>
        <begin position="1133"/>
        <end position="1152"/>
    </location>
</feature>
<comment type="caution">
    <text evidence="3">The sequence shown here is derived from an EMBL/GenBank/DDBJ whole genome shotgun (WGS) entry which is preliminary data.</text>
</comment>
<feature type="region of interest" description="Disordered" evidence="1">
    <location>
        <begin position="1520"/>
        <end position="1555"/>
    </location>
</feature>
<feature type="transmembrane region" description="Helical" evidence="2">
    <location>
        <begin position="191"/>
        <end position="210"/>
    </location>
</feature>
<feature type="transmembrane region" description="Helical" evidence="2">
    <location>
        <begin position="12"/>
        <end position="34"/>
    </location>
</feature>
<name>A0ABR3ZCZ8_9PEZI</name>
<keyword evidence="2" id="KW-0472">Membrane</keyword>
<feature type="transmembrane region" description="Helical" evidence="2">
    <location>
        <begin position="217"/>
        <end position="237"/>
    </location>
</feature>
<organism evidence="3 4">
    <name type="scientific">Sporothrix stenoceras</name>
    <dbReference type="NCBI Taxonomy" id="5173"/>
    <lineage>
        <taxon>Eukaryota</taxon>
        <taxon>Fungi</taxon>
        <taxon>Dikarya</taxon>
        <taxon>Ascomycota</taxon>
        <taxon>Pezizomycotina</taxon>
        <taxon>Sordariomycetes</taxon>
        <taxon>Sordariomycetidae</taxon>
        <taxon>Ophiostomatales</taxon>
        <taxon>Ophiostomataceae</taxon>
        <taxon>Sporothrix</taxon>
    </lineage>
</organism>
<protein>
    <submittedName>
        <fullName evidence="3">Uncharacterized protein</fullName>
    </submittedName>
</protein>
<feature type="compositionally biased region" description="Low complexity" evidence="1">
    <location>
        <begin position="1159"/>
        <end position="1171"/>
    </location>
</feature>
<feature type="region of interest" description="Disordered" evidence="1">
    <location>
        <begin position="1024"/>
        <end position="1053"/>
    </location>
</feature>
<keyword evidence="2" id="KW-0812">Transmembrane</keyword>
<sequence length="2261" mass="246640">MSTSGTSVPVLVAAFVFGIVFNAASAALFLHVNSHGSTVFRDGQRLVLTTFLLGAALWAQTDFISIAIDPTATSSCQIGIIFSTFFDQLARFSIEQYLLWAINKGAKSGVQQMALQALVVTRFVVGCVFVGFSRPQLDSVCVPTSSMMPVAIVVVVLDVVLIVTLAVMAIMAGLMSDVREDNSNAGRSKSILLVIVAFTIWTATSVVMLLGMTSSDLLLRTLLPAIGLLILVFIITACNDPLTTGSTKSTRAPDSPGIRNITTGRSISTDASSDYPPSRFEDIKRSEIMAMSAFEQPREAPRPDVPPMPSNFSRPVVMLANVEAPPLVVQNEAFAPAASAFAIAAATSNMRKVDIRPLGKNKRSLLDLKGGPGAGRGGKMTISNPILEANGDQNPLNKIATISLEEAAKSERERRANDLQRESALIAKRPAPQPPSMSTKEAMKRSVSLKRKEVASVSSQPPIPSMSSLEPMPVATTSSAQLSPGVEELRRRSPRQSPVGREADRSMRTKSIAMPSAPSPTIPLPSPQQEMPRQINNMDQNNLPEQMNFTVEPNRADGAFIIQPAIFAPPMRPARPDADFPAAPIGVDTGVGRPEIRPSRQLPKTPTQAAPEAPKPPLLRRPTNGLPGNPRAMALKALNNEQNAGQQQTVMFMNNIVYDNPETVQDIIKDASTKETKRRSTQSIVHRPRPIPRHLEKDRAIFPAEPSPNLAGHRRSKSGGSIIGRKSILLSNPGSPTQLPPLPLPPKNMVYNMARPSADRPQPNNTKSMTFDEKMTLLFPTPPSGESLARRRSSVPEMPAMPLDYMPIILSPTEGYDRDNRMSQSTNRTGRTSIKTENILEVDELPRRSEDVSRLNDEVGSAWLPGLAGNSMVMSDATMHPSMGATSMTTGGRKRASSPVLPPTRDSTMTMSTDVRTHDDATTIWGSVHSPVVAVPIPTNRQVARTTYINGGERGEGHNLAPAAAALKDNSGPLLPLLPATTYNAGGKTTSQPASDLTLSREDNAQWQKKIEKRESQWHRRVGDDTLSFSDRKERVRSRKMPPPTPLLLNPSSTRNPVIVKAAEPSPLESPEQALAHIQEQLKRYEEPNLAVTAEETPTRRLALLDNLEREMDMQAGHWQEMQHDLRHDSLSSMQTLSPSAESRRQSVISSHNVAAAAAVPQLQQQQQKQQTSKESVTIHIGADRRAARRSRIQASTSAWSKSTIDESILPRISAPTAGSLQNGANKKSPFPNAVIDLGALGSPTPPDSDSDDLDLRLHRPYDTLDVAFSDSVTKALSQKTALTQIQKPSLWTPAAAKLATMTTTTLLWTPAPSVQSRQPTVLFASMSVSSTKKSQAGKKQLSGPLPIESVTLWTKHANQTSQTAHSGRGLWMSLSLAKPVPAVPAVRAVVASREPTEEEIMMQKMQDLESEMDAMEADREERIQSSQKAPRPVTQRPPRRNKRVTMLPDILESPKPLPDKRGTLGIFQFPWGERSDTAKLPTMPTRGGPFGAMPGTMASGGGQLNAALEARARELEASEYSSSFFDDYDDEEDYDDDDDNGFDEDASGSDDGFDETTLWEIASLLKTEQVPSTLSMFPPPLSSGSVMGDYIDDMPSDNEMDKINYVDVDEVLVGLANENTKRDSQLWNDRQDTTGKNTKDVSMAQPDEETWKSYDTVSQAATLRSKPRKSESASIETDQLWDTKANSKPSTIKTLPANPRSSLWAAAQQKKMEAEKKAAFLTETSQQQTDNNMWAPRTKKTKGLNTTKTTLFDKKAAEEAKMEAAVIRTTDLEPAALNMPRTPRTPNHAPLEKLMSTSLWTSANGKTSQMWAPKPVAKVRAKGHLFDRDVAAVEKLNKPTRTTDKEPAALHMTRTPRTLSHAPLEKLTSTTLWASASSGTSRMWTLKPVVKVRAKGPLFDRDVAAVEKLNKPTRTTDKEPAALNMPRTPRTPNHAPLERLTSTSLWTSTNGGASQMWVPMPVPKVAAKGPLFDRDVAAVQKMRLPIRTTAMEPAAVDMVRVPRSLSHLPQLRLESTKLWSVAETSTHHVQKKTDYNWILAKDPKTLPMVVDDTIPASSIGVKQKTWWEKMKAAAGVSSAVAASPVAPLAVVEAEIDSVRMALKTTPLLPVSQQQYLERPAASHSDWEEALQEAVAASYPWLQRRISATPNEWQAALNQAMARSYPFDASLQHPVLAGSSSPAPLFVSNDASKLHPVFFQSVKEPKAKEEVVVQLVQSETVAQTTAEADAAYHAHIMAMENNALARLQALESAGHGVVLRY</sequence>
<feature type="compositionally biased region" description="Acidic residues" evidence="1">
    <location>
        <begin position="1527"/>
        <end position="1555"/>
    </location>
</feature>
<evidence type="ECO:0000256" key="2">
    <source>
        <dbReference type="SAM" id="Phobius"/>
    </source>
</evidence>
<feature type="region of interest" description="Disordered" evidence="1">
    <location>
        <begin position="726"/>
        <end position="745"/>
    </location>
</feature>
<feature type="region of interest" description="Disordered" evidence="1">
    <location>
        <begin position="1159"/>
        <end position="1199"/>
    </location>
</feature>
<feature type="region of interest" description="Disordered" evidence="1">
    <location>
        <begin position="581"/>
        <end position="631"/>
    </location>
</feature>
<feature type="compositionally biased region" description="Pro residues" evidence="1">
    <location>
        <begin position="517"/>
        <end position="526"/>
    </location>
</feature>
<feature type="compositionally biased region" description="Basic and acidic residues" evidence="1">
    <location>
        <begin position="409"/>
        <end position="421"/>
    </location>
</feature>
<gene>
    <name evidence="3" type="ORF">Sste5346_003598</name>
</gene>
<feature type="transmembrane region" description="Helical" evidence="2">
    <location>
        <begin position="46"/>
        <end position="68"/>
    </location>
</feature>
<accession>A0ABR3ZCZ8</accession>
<feature type="compositionally biased region" description="Basic and acidic residues" evidence="1">
    <location>
        <begin position="1024"/>
        <end position="1034"/>
    </location>
</feature>